<dbReference type="AlphaFoldDB" id="A0AAD8E7A5"/>
<reference evidence="1" key="2">
    <citation type="submission" date="2023-05" db="EMBL/GenBank/DDBJ databases">
        <authorList>
            <person name="Fouks B."/>
        </authorList>
    </citation>
    <scope>NUCLEOTIDE SEQUENCE</scope>
    <source>
        <strain evidence="1">Stay&amp;Tobe</strain>
        <tissue evidence="1">Testes</tissue>
    </source>
</reference>
<name>A0AAD8E7A5_DIPPU</name>
<sequence length="99" mass="11294">VFQVCIRYLANISYPVVMRSNSSANDQKCGKCLHTSVCFWKIRLLMYQQCKGSCKFAIDRGQWRCETGYKIRQTERMLLDSGTFLSGCPGMTPSGYDSE</sequence>
<keyword evidence="2" id="KW-1185">Reference proteome</keyword>
<dbReference type="EMBL" id="JASPKZ010008534">
    <property type="protein sequence ID" value="KAJ9579297.1"/>
    <property type="molecule type" value="Genomic_DNA"/>
</dbReference>
<gene>
    <name evidence="1" type="ORF">L9F63_024595</name>
</gene>
<accession>A0AAD8E7A5</accession>
<protein>
    <submittedName>
        <fullName evidence="1">Uncharacterized protein</fullName>
    </submittedName>
</protein>
<evidence type="ECO:0000313" key="2">
    <source>
        <dbReference type="Proteomes" id="UP001233999"/>
    </source>
</evidence>
<proteinExistence type="predicted"/>
<evidence type="ECO:0000313" key="1">
    <source>
        <dbReference type="EMBL" id="KAJ9579297.1"/>
    </source>
</evidence>
<comment type="caution">
    <text evidence="1">The sequence shown here is derived from an EMBL/GenBank/DDBJ whole genome shotgun (WGS) entry which is preliminary data.</text>
</comment>
<reference evidence="1" key="1">
    <citation type="journal article" date="2023" name="IScience">
        <title>Live-bearing cockroach genome reveals convergent evolutionary mechanisms linked to viviparity in insects and beyond.</title>
        <authorList>
            <person name="Fouks B."/>
            <person name="Harrison M.C."/>
            <person name="Mikhailova A.A."/>
            <person name="Marchal E."/>
            <person name="English S."/>
            <person name="Carruthers M."/>
            <person name="Jennings E.C."/>
            <person name="Chiamaka E.L."/>
            <person name="Frigard R.A."/>
            <person name="Pippel M."/>
            <person name="Attardo G.M."/>
            <person name="Benoit J.B."/>
            <person name="Bornberg-Bauer E."/>
            <person name="Tobe S.S."/>
        </authorList>
    </citation>
    <scope>NUCLEOTIDE SEQUENCE</scope>
    <source>
        <strain evidence="1">Stay&amp;Tobe</strain>
    </source>
</reference>
<feature type="non-terminal residue" evidence="1">
    <location>
        <position position="99"/>
    </location>
</feature>
<dbReference type="Proteomes" id="UP001233999">
    <property type="component" value="Unassembled WGS sequence"/>
</dbReference>
<organism evidence="1 2">
    <name type="scientific">Diploptera punctata</name>
    <name type="common">Pacific beetle cockroach</name>
    <dbReference type="NCBI Taxonomy" id="6984"/>
    <lineage>
        <taxon>Eukaryota</taxon>
        <taxon>Metazoa</taxon>
        <taxon>Ecdysozoa</taxon>
        <taxon>Arthropoda</taxon>
        <taxon>Hexapoda</taxon>
        <taxon>Insecta</taxon>
        <taxon>Pterygota</taxon>
        <taxon>Neoptera</taxon>
        <taxon>Polyneoptera</taxon>
        <taxon>Dictyoptera</taxon>
        <taxon>Blattodea</taxon>
        <taxon>Blaberoidea</taxon>
        <taxon>Blaberidae</taxon>
        <taxon>Diplopterinae</taxon>
        <taxon>Diploptera</taxon>
    </lineage>
</organism>
<feature type="non-terminal residue" evidence="1">
    <location>
        <position position="1"/>
    </location>
</feature>